<feature type="compositionally biased region" description="Polar residues" evidence="1">
    <location>
        <begin position="7"/>
        <end position="22"/>
    </location>
</feature>
<dbReference type="KEGG" id="beq:BEWA_007990"/>
<dbReference type="InterPro" id="IPR056022">
    <property type="entry name" value="DUF7602"/>
</dbReference>
<feature type="domain" description="OST-HTH associated" evidence="2">
    <location>
        <begin position="405"/>
        <end position="459"/>
    </location>
</feature>
<reference evidence="4 5" key="1">
    <citation type="journal article" date="2012" name="BMC Genomics">
        <title>Comparative genomic analysis and phylogenetic position of Theileria equi.</title>
        <authorList>
            <person name="Kappmeyer L.S."/>
            <person name="Thiagarajan M."/>
            <person name="Herndon D.R."/>
            <person name="Ramsay J.D."/>
            <person name="Caler E."/>
            <person name="Djikeng A."/>
            <person name="Gillespie J.J."/>
            <person name="Lau A.O."/>
            <person name="Roalson E.H."/>
            <person name="Silva J.C."/>
            <person name="Silva M.G."/>
            <person name="Suarez C.E."/>
            <person name="Ueti M.W."/>
            <person name="Nene V.M."/>
            <person name="Mealey R.H."/>
            <person name="Knowles D.P."/>
            <person name="Brayton K.A."/>
        </authorList>
    </citation>
    <scope>NUCLEOTIDE SEQUENCE [LARGE SCALE GENOMIC DNA]</scope>
    <source>
        <strain evidence="4 5">WA</strain>
    </source>
</reference>
<evidence type="ECO:0000259" key="2">
    <source>
        <dbReference type="Pfam" id="PF14418"/>
    </source>
</evidence>
<evidence type="ECO:0000256" key="1">
    <source>
        <dbReference type="SAM" id="MobiDB-lite"/>
    </source>
</evidence>
<dbReference type="Pfam" id="PF14418">
    <property type="entry name" value="OHA"/>
    <property type="match status" value="1"/>
</dbReference>
<dbReference type="AlphaFoldDB" id="L0B0R8"/>
<sequence>MEFNDQMDVNFSKTNSENQRSFNGPLGDYGGSRFASIFNENKLKSADDDDDYKLLMESILKSGGKTIVDRLNVGERGFAVDYTPSTSLNTSSTSINSLNSNATNSYAYVPYVSTSTVNSMDNITNTANGSFDSFVRSINWSNSNNNGSSFRDSMRPSSSIASERSIFSDFNSFNIDWSFGGSSSFRSPVVQPTYVESLQALSISSSQRTQPFVGRGMSKYFNYQNTVSSELGRALSNISSILDPRSVGIRQRPVGSQGTFKSINAFRKNIPKKKKKKNNEHFALISLRDKEFDDAVDYLKETLVSLYKDQIPPVYFNVRGRFIEFNSKGIAPEHIMDVCKRRSDIFNVVTNGSLNETYIYLVEPPSWFNNWVDRNDMNDTYPQDMWDQFITFLEGVASGRDNTIFFPGSIYGMSRVLQRLNLPFLANMTLGTICHIVQLAIRVRKLIVYDVKTLKPSPSFFSIRPTQG</sequence>
<accession>L0B0R8</accession>
<dbReference type="Proteomes" id="UP000031512">
    <property type="component" value="Chromosome 3"/>
</dbReference>
<dbReference type="InterPro" id="IPR025677">
    <property type="entry name" value="OST-HTH-assoc_dom"/>
</dbReference>
<evidence type="ECO:0000313" key="5">
    <source>
        <dbReference type="Proteomes" id="UP000031512"/>
    </source>
</evidence>
<organism evidence="4 5">
    <name type="scientific">Theileria equi strain WA</name>
    <dbReference type="NCBI Taxonomy" id="1537102"/>
    <lineage>
        <taxon>Eukaryota</taxon>
        <taxon>Sar</taxon>
        <taxon>Alveolata</taxon>
        <taxon>Apicomplexa</taxon>
        <taxon>Aconoidasida</taxon>
        <taxon>Piroplasmida</taxon>
        <taxon>Theileriidae</taxon>
        <taxon>Theileria</taxon>
    </lineage>
</organism>
<evidence type="ECO:0000259" key="3">
    <source>
        <dbReference type="Pfam" id="PF24549"/>
    </source>
</evidence>
<feature type="domain" description="DUF7602" evidence="3">
    <location>
        <begin position="297"/>
        <end position="369"/>
    </location>
</feature>
<evidence type="ECO:0000313" key="4">
    <source>
        <dbReference type="EMBL" id="AFZ81390.1"/>
    </source>
</evidence>
<keyword evidence="5" id="KW-1185">Reference proteome</keyword>
<proteinExistence type="predicted"/>
<dbReference type="GeneID" id="15805854"/>
<gene>
    <name evidence="4" type="ORF">BEWA_007990</name>
</gene>
<feature type="region of interest" description="Disordered" evidence="1">
    <location>
        <begin position="1"/>
        <end position="27"/>
    </location>
</feature>
<dbReference type="RefSeq" id="XP_004831056.1">
    <property type="nucleotide sequence ID" value="XM_004830999.1"/>
</dbReference>
<dbReference type="eggNOG" id="ENOG502S8PB">
    <property type="taxonomic scope" value="Eukaryota"/>
</dbReference>
<dbReference type="Pfam" id="PF24549">
    <property type="entry name" value="DUF7602"/>
    <property type="match status" value="1"/>
</dbReference>
<protein>
    <submittedName>
        <fullName evidence="4">Uncharacterized protein</fullName>
    </submittedName>
</protein>
<dbReference type="OrthoDB" id="447390at2759"/>
<dbReference type="EMBL" id="CP001670">
    <property type="protein sequence ID" value="AFZ81390.1"/>
    <property type="molecule type" value="Genomic_DNA"/>
</dbReference>
<name>L0B0R8_THEEQ</name>
<dbReference type="VEuPathDB" id="PiroplasmaDB:BEWA_007990"/>